<proteinExistence type="predicted"/>
<dbReference type="PANTHER" id="PTHR43808">
    <property type="entry name" value="ACETYLORNITHINE DEACETYLASE"/>
    <property type="match status" value="1"/>
</dbReference>
<dbReference type="PATRIC" id="fig|529884.3.peg.1016"/>
<dbReference type="GO" id="GO:0009089">
    <property type="term" value="P:lysine biosynthetic process via diaminopimelate"/>
    <property type="evidence" value="ECO:0007669"/>
    <property type="project" value="UniProtKB-UniRule"/>
</dbReference>
<evidence type="ECO:0000256" key="5">
    <source>
        <dbReference type="ARBA" id="ARBA00011921"/>
    </source>
</evidence>
<dbReference type="GO" id="GO:0009014">
    <property type="term" value="F:succinyl-diaminopimelate desuccinylase activity"/>
    <property type="evidence" value="ECO:0007669"/>
    <property type="project" value="UniProtKB-UniRule"/>
</dbReference>
<gene>
    <name evidence="16" type="ORF">Rhola_00010560</name>
</gene>
<dbReference type="eggNOG" id="COG0624">
    <property type="taxonomic scope" value="Bacteria"/>
</dbReference>
<accession>A0A060JH28</accession>
<dbReference type="GO" id="GO:0046872">
    <property type="term" value="F:metal ion binding"/>
    <property type="evidence" value="ECO:0007669"/>
    <property type="project" value="UniProtKB-KW"/>
</dbReference>
<evidence type="ECO:0000256" key="6">
    <source>
        <dbReference type="ARBA" id="ARBA00022605"/>
    </source>
</evidence>
<evidence type="ECO:0000256" key="2">
    <source>
        <dbReference type="ARBA" id="ARBA00001947"/>
    </source>
</evidence>
<keyword evidence="9" id="KW-0862">Zinc</keyword>
<dbReference type="InterPro" id="IPR002933">
    <property type="entry name" value="Peptidase_M20"/>
</dbReference>
<name>A0A060JH28_9MICO</name>
<reference evidence="16 17" key="1">
    <citation type="journal article" date="2014" name="Int. J. Syst. Evol. Microbiol.">
        <title>Rhodoluna lacicola gen. nov., sp. nov., a planktonic freshwater bacterium with stream-lined genome.</title>
        <authorList>
            <person name="Hahn M."/>
            <person name="Schmidt J."/>
            <person name="Taipale S.J."/>
            <person name="Doolittle W.F."/>
            <person name="Koll U."/>
        </authorList>
    </citation>
    <scope>NUCLEOTIDE SEQUENCE [LARGE SCALE GENOMIC DNA]</scope>
    <source>
        <strain evidence="16 17">MWH-Ta8</strain>
    </source>
</reference>
<evidence type="ECO:0000256" key="14">
    <source>
        <dbReference type="NCBIfam" id="TIGR01900"/>
    </source>
</evidence>
<dbReference type="RefSeq" id="WP_038502907.1">
    <property type="nucleotide sequence ID" value="NZ_CP007490.1"/>
</dbReference>
<evidence type="ECO:0000256" key="13">
    <source>
        <dbReference type="ARBA" id="ARBA00051301"/>
    </source>
</evidence>
<evidence type="ECO:0000256" key="4">
    <source>
        <dbReference type="ARBA" id="ARBA00011738"/>
    </source>
</evidence>
<dbReference type="EC" id="3.5.1.18" evidence="5 14"/>
<dbReference type="InterPro" id="IPR011650">
    <property type="entry name" value="Peptidase_M20_dimer"/>
</dbReference>
<dbReference type="GO" id="GO:0006526">
    <property type="term" value="P:L-arginine biosynthetic process"/>
    <property type="evidence" value="ECO:0007669"/>
    <property type="project" value="TreeGrafter"/>
</dbReference>
<dbReference type="FunFam" id="3.30.70.360:FF:000011">
    <property type="entry name" value="Succinyl-diaminopimelate desuccinylase"/>
    <property type="match status" value="1"/>
</dbReference>
<dbReference type="KEGG" id="rla:Rhola_00010560"/>
<keyword evidence="11" id="KW-0457">Lysine biosynthesis</keyword>
<dbReference type="GO" id="GO:0019877">
    <property type="term" value="P:diaminopimelate biosynthetic process"/>
    <property type="evidence" value="ECO:0007669"/>
    <property type="project" value="UniProtKB-KW"/>
</dbReference>
<dbReference type="SUPFAM" id="SSF55031">
    <property type="entry name" value="Bacterial exopeptidase dimerisation domain"/>
    <property type="match status" value="1"/>
</dbReference>
<dbReference type="InterPro" id="IPR050072">
    <property type="entry name" value="Peptidase_M20A"/>
</dbReference>
<evidence type="ECO:0000259" key="15">
    <source>
        <dbReference type="Pfam" id="PF07687"/>
    </source>
</evidence>
<evidence type="ECO:0000256" key="8">
    <source>
        <dbReference type="ARBA" id="ARBA00022801"/>
    </source>
</evidence>
<keyword evidence="8 16" id="KW-0378">Hydrolase</keyword>
<keyword evidence="17" id="KW-1185">Reference proteome</keyword>
<sequence length="360" mass="38398">MATAPLNLEADVVELTRDICDIESVSGNEKQLADAIEAALQKYSHLEVIRDGDAIVARTNLGRSNRVVIAGHIDTVPVANNLPVQMLSMEREQVLYGRGTVDMKAGVAVQLKLAATLTQPTSDVTWIFYDHEEVEAAKNGLGRLARNRPELLDASFAVLCEPTSAQVEGGCNGTMRVDLTFSGVKAHSARPWMGKNAIHGAANALAILADYQPAEIDVDGLVYRESLNAVLIGGGIATNVIPDECVVTVNYRFAPSKSAADAESHLREVFAGMEMTVMDVAEGARPGLDRAEAKAFVAATQTEARPKYGWTDVARFSALGVPAVNFGPGDPSKAHADDEAVPVSQIYACEKALRAWLSVG</sequence>
<evidence type="ECO:0000256" key="9">
    <source>
        <dbReference type="ARBA" id="ARBA00022833"/>
    </source>
</evidence>
<evidence type="ECO:0000256" key="11">
    <source>
        <dbReference type="ARBA" id="ARBA00023154"/>
    </source>
</evidence>
<evidence type="ECO:0000313" key="16">
    <source>
        <dbReference type="EMBL" id="AIC47852.1"/>
    </source>
</evidence>
<dbReference type="EMBL" id="CP007490">
    <property type="protein sequence ID" value="AIC47852.1"/>
    <property type="molecule type" value="Genomic_DNA"/>
</dbReference>
<comment type="pathway">
    <text evidence="3">Amino-acid biosynthesis; L-lysine biosynthesis via DAP pathway; LL-2,6-diaminopimelate from (S)-tetrahydrodipicolinate (succinylase route): step 3/3.</text>
</comment>
<dbReference type="HOGENOM" id="CLU_021802_1_0_11"/>
<keyword evidence="6" id="KW-0028">Amino-acid biosynthesis</keyword>
<dbReference type="Pfam" id="PF07687">
    <property type="entry name" value="M20_dimer"/>
    <property type="match status" value="1"/>
</dbReference>
<keyword evidence="10" id="KW-0220">Diaminopimelate biosynthesis</keyword>
<dbReference type="NCBIfam" id="TIGR01900">
    <property type="entry name" value="dapE-gram_pos"/>
    <property type="match status" value="1"/>
</dbReference>
<dbReference type="OrthoDB" id="7055905at2"/>
<evidence type="ECO:0000256" key="12">
    <source>
        <dbReference type="ARBA" id="ARBA00023285"/>
    </source>
</evidence>
<dbReference type="STRING" id="529884.Rhola_00010560"/>
<keyword evidence="7" id="KW-0479">Metal-binding</keyword>
<dbReference type="Gene3D" id="3.40.630.10">
    <property type="entry name" value="Zn peptidases"/>
    <property type="match status" value="1"/>
</dbReference>
<protein>
    <recommendedName>
        <fullName evidence="5 14">Succinyl-diaminopimelate desuccinylase</fullName>
        <ecNumber evidence="5 14">3.5.1.18</ecNumber>
    </recommendedName>
</protein>
<evidence type="ECO:0000256" key="3">
    <source>
        <dbReference type="ARBA" id="ARBA00005130"/>
    </source>
</evidence>
<evidence type="ECO:0000313" key="17">
    <source>
        <dbReference type="Proteomes" id="UP000067708"/>
    </source>
</evidence>
<dbReference type="PANTHER" id="PTHR43808:SF31">
    <property type="entry name" value="N-ACETYL-L-CITRULLINE DEACETYLASE"/>
    <property type="match status" value="1"/>
</dbReference>
<dbReference type="Gene3D" id="3.30.70.360">
    <property type="match status" value="1"/>
</dbReference>
<comment type="cofactor">
    <cofactor evidence="1">
        <name>Co(2+)</name>
        <dbReference type="ChEBI" id="CHEBI:48828"/>
    </cofactor>
</comment>
<dbReference type="InterPro" id="IPR036264">
    <property type="entry name" value="Bact_exopeptidase_dim_dom"/>
</dbReference>
<dbReference type="Pfam" id="PF01546">
    <property type="entry name" value="Peptidase_M20"/>
    <property type="match status" value="1"/>
</dbReference>
<evidence type="ECO:0000256" key="7">
    <source>
        <dbReference type="ARBA" id="ARBA00022723"/>
    </source>
</evidence>
<evidence type="ECO:0000256" key="1">
    <source>
        <dbReference type="ARBA" id="ARBA00001941"/>
    </source>
</evidence>
<feature type="domain" description="Peptidase M20 dimerisation" evidence="15">
    <location>
        <begin position="173"/>
        <end position="270"/>
    </location>
</feature>
<dbReference type="InterPro" id="IPR010174">
    <property type="entry name" value="Succinyl-DAP_deSuclase_DapE"/>
</dbReference>
<comment type="cofactor">
    <cofactor evidence="2">
        <name>Zn(2+)</name>
        <dbReference type="ChEBI" id="CHEBI:29105"/>
    </cofactor>
</comment>
<comment type="subunit">
    <text evidence="4">Homodimer.</text>
</comment>
<dbReference type="SUPFAM" id="SSF53187">
    <property type="entry name" value="Zn-dependent exopeptidases"/>
    <property type="match status" value="1"/>
</dbReference>
<organism evidence="16 17">
    <name type="scientific">Rhodoluna lacicola</name>
    <dbReference type="NCBI Taxonomy" id="529884"/>
    <lineage>
        <taxon>Bacteria</taxon>
        <taxon>Bacillati</taxon>
        <taxon>Actinomycetota</taxon>
        <taxon>Actinomycetes</taxon>
        <taxon>Micrococcales</taxon>
        <taxon>Microbacteriaceae</taxon>
        <taxon>Luna cluster</taxon>
        <taxon>Luna-1 subcluster</taxon>
        <taxon>Rhodoluna</taxon>
    </lineage>
</organism>
<evidence type="ECO:0000256" key="10">
    <source>
        <dbReference type="ARBA" id="ARBA00022915"/>
    </source>
</evidence>
<dbReference type="GO" id="GO:0008777">
    <property type="term" value="F:acetylornithine deacetylase activity"/>
    <property type="evidence" value="ECO:0007669"/>
    <property type="project" value="TreeGrafter"/>
</dbReference>
<comment type="catalytic activity">
    <reaction evidence="13">
        <text>N-succinyl-(2S,6S)-2,6-diaminopimelate + H2O = (2S,6S)-2,6-diaminopimelate + succinate</text>
        <dbReference type="Rhea" id="RHEA:22608"/>
        <dbReference type="ChEBI" id="CHEBI:15377"/>
        <dbReference type="ChEBI" id="CHEBI:30031"/>
        <dbReference type="ChEBI" id="CHEBI:57609"/>
        <dbReference type="ChEBI" id="CHEBI:58087"/>
        <dbReference type="EC" id="3.5.1.18"/>
    </reaction>
</comment>
<keyword evidence="12" id="KW-0170">Cobalt</keyword>
<dbReference type="AlphaFoldDB" id="A0A060JH28"/>
<dbReference type="Proteomes" id="UP000067708">
    <property type="component" value="Chromosome"/>
</dbReference>